<dbReference type="GO" id="GO:0003677">
    <property type="term" value="F:DNA binding"/>
    <property type="evidence" value="ECO:0007669"/>
    <property type="project" value="InterPro"/>
</dbReference>
<proteinExistence type="inferred from homology"/>
<evidence type="ECO:0000259" key="6">
    <source>
        <dbReference type="Pfam" id="PF08281"/>
    </source>
</evidence>
<gene>
    <name evidence="7" type="ORF">DJ568_16135</name>
</gene>
<dbReference type="InterPro" id="IPR014284">
    <property type="entry name" value="RNA_pol_sigma-70_dom"/>
</dbReference>
<sequence length="193" mass="22292">MAEINDNRQSWESLKKGNSEALAAIYRRFDDDLLNYAFALSRDKDMAKDCVQELFLNLWAQRKNLTTPVSTKAYLIVSLRNIVISRLTAEKRRLGMHLLFNGEQNNAEADVLNSSITEEEEKSRNNWLYKNLGALTKRQQEVIHLRFIQELDYNQIAEITGLNYQGARNLLYKALQALRKQILVPALAYLLVS</sequence>
<comment type="similarity">
    <text evidence="1">Belongs to the sigma-70 factor family. ECF subfamily.</text>
</comment>
<dbReference type="PANTHER" id="PTHR43133:SF46">
    <property type="entry name" value="RNA POLYMERASE SIGMA-70 FACTOR ECF SUBFAMILY"/>
    <property type="match status" value="1"/>
</dbReference>
<feature type="domain" description="RNA polymerase sigma factor 70 region 4 type 2" evidence="6">
    <location>
        <begin position="129"/>
        <end position="178"/>
    </location>
</feature>
<organism evidence="7 8">
    <name type="scientific">Mucilaginibacter hurinus</name>
    <dbReference type="NCBI Taxonomy" id="2201324"/>
    <lineage>
        <taxon>Bacteria</taxon>
        <taxon>Pseudomonadati</taxon>
        <taxon>Bacteroidota</taxon>
        <taxon>Sphingobacteriia</taxon>
        <taxon>Sphingobacteriales</taxon>
        <taxon>Sphingobacteriaceae</taxon>
        <taxon>Mucilaginibacter</taxon>
    </lineage>
</organism>
<dbReference type="Proteomes" id="UP000253209">
    <property type="component" value="Unassembled WGS sequence"/>
</dbReference>
<dbReference type="Pfam" id="PF08281">
    <property type="entry name" value="Sigma70_r4_2"/>
    <property type="match status" value="1"/>
</dbReference>
<dbReference type="Gene3D" id="1.10.1740.10">
    <property type="match status" value="1"/>
</dbReference>
<dbReference type="Pfam" id="PF04542">
    <property type="entry name" value="Sigma70_r2"/>
    <property type="match status" value="1"/>
</dbReference>
<evidence type="ECO:0000256" key="4">
    <source>
        <dbReference type="ARBA" id="ARBA00023163"/>
    </source>
</evidence>
<feature type="domain" description="RNA polymerase sigma-70 region 2" evidence="5">
    <location>
        <begin position="25"/>
        <end position="93"/>
    </location>
</feature>
<dbReference type="AlphaFoldDB" id="A0A367GLN3"/>
<evidence type="ECO:0000313" key="7">
    <source>
        <dbReference type="EMBL" id="RCH53766.1"/>
    </source>
</evidence>
<dbReference type="OrthoDB" id="9150024at2"/>
<accession>A0A367GLN3</accession>
<keyword evidence="8" id="KW-1185">Reference proteome</keyword>
<keyword evidence="4" id="KW-0804">Transcription</keyword>
<dbReference type="CDD" id="cd06171">
    <property type="entry name" value="Sigma70_r4"/>
    <property type="match status" value="1"/>
</dbReference>
<evidence type="ECO:0000259" key="5">
    <source>
        <dbReference type="Pfam" id="PF04542"/>
    </source>
</evidence>
<dbReference type="InterPro" id="IPR039425">
    <property type="entry name" value="RNA_pol_sigma-70-like"/>
</dbReference>
<reference evidence="7 8" key="1">
    <citation type="submission" date="2018-05" db="EMBL/GenBank/DDBJ databases">
        <title>Mucilaginibacter hurinus sp. nov., isolated from briquette warehouse soil.</title>
        <authorList>
            <person name="Choi L."/>
        </authorList>
    </citation>
    <scope>NUCLEOTIDE SEQUENCE [LARGE SCALE GENOMIC DNA]</scope>
    <source>
        <strain evidence="7 8">ZR32</strain>
    </source>
</reference>
<dbReference type="NCBIfam" id="TIGR02937">
    <property type="entry name" value="sigma70-ECF"/>
    <property type="match status" value="1"/>
</dbReference>
<keyword evidence="2" id="KW-0805">Transcription regulation</keyword>
<dbReference type="InterPro" id="IPR007627">
    <property type="entry name" value="RNA_pol_sigma70_r2"/>
</dbReference>
<evidence type="ECO:0000256" key="3">
    <source>
        <dbReference type="ARBA" id="ARBA00023082"/>
    </source>
</evidence>
<dbReference type="Gene3D" id="1.10.10.10">
    <property type="entry name" value="Winged helix-like DNA-binding domain superfamily/Winged helix DNA-binding domain"/>
    <property type="match status" value="1"/>
</dbReference>
<dbReference type="SUPFAM" id="SSF88946">
    <property type="entry name" value="Sigma2 domain of RNA polymerase sigma factors"/>
    <property type="match status" value="1"/>
</dbReference>
<evidence type="ECO:0008006" key="9">
    <source>
        <dbReference type="Google" id="ProtNLM"/>
    </source>
</evidence>
<evidence type="ECO:0000256" key="1">
    <source>
        <dbReference type="ARBA" id="ARBA00010641"/>
    </source>
</evidence>
<dbReference type="PANTHER" id="PTHR43133">
    <property type="entry name" value="RNA POLYMERASE ECF-TYPE SIGMA FACTO"/>
    <property type="match status" value="1"/>
</dbReference>
<dbReference type="GO" id="GO:0006352">
    <property type="term" value="P:DNA-templated transcription initiation"/>
    <property type="evidence" value="ECO:0007669"/>
    <property type="project" value="InterPro"/>
</dbReference>
<dbReference type="InterPro" id="IPR013324">
    <property type="entry name" value="RNA_pol_sigma_r3/r4-like"/>
</dbReference>
<dbReference type="InterPro" id="IPR013325">
    <property type="entry name" value="RNA_pol_sigma_r2"/>
</dbReference>
<dbReference type="InterPro" id="IPR013249">
    <property type="entry name" value="RNA_pol_sigma70_r4_t2"/>
</dbReference>
<evidence type="ECO:0000313" key="8">
    <source>
        <dbReference type="Proteomes" id="UP000253209"/>
    </source>
</evidence>
<dbReference type="EMBL" id="QGDC01000010">
    <property type="protein sequence ID" value="RCH53766.1"/>
    <property type="molecule type" value="Genomic_DNA"/>
</dbReference>
<dbReference type="GO" id="GO:0016987">
    <property type="term" value="F:sigma factor activity"/>
    <property type="evidence" value="ECO:0007669"/>
    <property type="project" value="UniProtKB-KW"/>
</dbReference>
<keyword evidence="3" id="KW-0731">Sigma factor</keyword>
<dbReference type="SUPFAM" id="SSF88659">
    <property type="entry name" value="Sigma3 and sigma4 domains of RNA polymerase sigma factors"/>
    <property type="match status" value="1"/>
</dbReference>
<dbReference type="InterPro" id="IPR036388">
    <property type="entry name" value="WH-like_DNA-bd_sf"/>
</dbReference>
<comment type="caution">
    <text evidence="7">The sequence shown here is derived from an EMBL/GenBank/DDBJ whole genome shotgun (WGS) entry which is preliminary data.</text>
</comment>
<name>A0A367GLN3_9SPHI</name>
<dbReference type="RefSeq" id="WP_114006336.1">
    <property type="nucleotide sequence ID" value="NZ_QGDC01000010.1"/>
</dbReference>
<evidence type="ECO:0000256" key="2">
    <source>
        <dbReference type="ARBA" id="ARBA00023015"/>
    </source>
</evidence>
<protein>
    <recommendedName>
        <fullName evidence="9">Sigma-70 family RNA polymerase sigma factor</fullName>
    </recommendedName>
</protein>